<keyword evidence="4" id="KW-1185">Reference proteome</keyword>
<comment type="caution">
    <text evidence="3">The sequence shown here is derived from an EMBL/GenBank/DDBJ whole genome shotgun (WGS) entry which is preliminary data.</text>
</comment>
<evidence type="ECO:0000259" key="1">
    <source>
        <dbReference type="Pfam" id="PF03235"/>
    </source>
</evidence>
<dbReference type="AlphaFoldDB" id="A0A8T4GTN0"/>
<evidence type="ECO:0008006" key="5">
    <source>
        <dbReference type="Google" id="ProtNLM"/>
    </source>
</evidence>
<name>A0A8T4GTN0_9EURY</name>
<evidence type="ECO:0000259" key="2">
    <source>
        <dbReference type="Pfam" id="PF07510"/>
    </source>
</evidence>
<feature type="domain" description="GmrSD restriction endonucleases N-terminal" evidence="1">
    <location>
        <begin position="13"/>
        <end position="260"/>
    </location>
</feature>
<organism evidence="3 4">
    <name type="scientific">Halolamina salifodinae</name>
    <dbReference type="NCBI Taxonomy" id="1202767"/>
    <lineage>
        <taxon>Archaea</taxon>
        <taxon>Methanobacteriati</taxon>
        <taxon>Methanobacteriota</taxon>
        <taxon>Stenosarchaea group</taxon>
        <taxon>Halobacteria</taxon>
        <taxon>Halobacteriales</taxon>
        <taxon>Haloferacaceae</taxon>
    </lineage>
</organism>
<dbReference type="InterPro" id="IPR011089">
    <property type="entry name" value="GmrSD_C"/>
</dbReference>
<reference evidence="3" key="1">
    <citation type="submission" date="2021-03" db="EMBL/GenBank/DDBJ databases">
        <title>Genomic Encyclopedia of Type Strains, Phase IV (KMG-IV): sequencing the most valuable type-strain genomes for metagenomic binning, comparative biology and taxonomic classification.</title>
        <authorList>
            <person name="Goeker M."/>
        </authorList>
    </citation>
    <scope>NUCLEOTIDE SEQUENCE</scope>
    <source>
        <strain evidence="3">DSM 26232</strain>
    </source>
</reference>
<dbReference type="RefSeq" id="WP_209490663.1">
    <property type="nucleotide sequence ID" value="NZ_JAGGLC010000001.1"/>
</dbReference>
<dbReference type="PANTHER" id="PTHR35149">
    <property type="entry name" value="SLL5132 PROTEIN"/>
    <property type="match status" value="1"/>
</dbReference>
<dbReference type="OrthoDB" id="318965at2157"/>
<evidence type="ECO:0000313" key="4">
    <source>
        <dbReference type="Proteomes" id="UP000823736"/>
    </source>
</evidence>
<gene>
    <name evidence="3" type="ORF">J2753_000850</name>
</gene>
<dbReference type="EMBL" id="JAGGLC010000001">
    <property type="protein sequence ID" value="MBP1986377.1"/>
    <property type="molecule type" value="Genomic_DNA"/>
</dbReference>
<proteinExistence type="predicted"/>
<dbReference type="Proteomes" id="UP000823736">
    <property type="component" value="Unassembled WGS sequence"/>
</dbReference>
<feature type="domain" description="GmrSD restriction endonucleases C-terminal" evidence="2">
    <location>
        <begin position="537"/>
        <end position="648"/>
    </location>
</feature>
<dbReference type="PANTHER" id="PTHR35149:SF1">
    <property type="entry name" value="DUF5655 DOMAIN-CONTAINING PROTEIN"/>
    <property type="match status" value="1"/>
</dbReference>
<dbReference type="Pfam" id="PF03235">
    <property type="entry name" value="GmrSD_N"/>
    <property type="match status" value="1"/>
</dbReference>
<evidence type="ECO:0000313" key="3">
    <source>
        <dbReference type="EMBL" id="MBP1986377.1"/>
    </source>
</evidence>
<protein>
    <recommendedName>
        <fullName evidence="5">DUF262 domain-containing protein</fullName>
    </recommendedName>
</protein>
<dbReference type="InterPro" id="IPR004919">
    <property type="entry name" value="GmrSD_N"/>
</dbReference>
<sequence>MDGTPDDNFSLSSVFSQSYFVIPDYQRDYAWEKSNVKDLLDDVGFVYRQNNKKDKKVDHYFGTLVFEERGSVEPSDFEDYDVYGIVDGQQRLATVAIVVSAIVEEMSTIENSDEVSGDISSTISDRREDIEEKYIQYEGVERIRLGGLAEDAYTSVILEGNNPEDYLESDDRVEAERKIAGAKQATIERLRKWKTEKYQNGSTDHAGYYKFLNNIVKILTQRFEVNIKVVEDVDEAARMFKVINDRGRDLRLHDKVRSHLVYCASQSDELESEDIYEQFNRIVRNITIHDGLSDSEVDDLIRIHWEVFTSERSDSRAKRHGPSEIHRRLSDLNDFASVQRDDFEVFITPYLNSLEKFSERYPYLTDRDKFAERYFEPNNDHNSTVNETVRKVQLLFLHAGSQSSTTPLLIATAEKFGVRSEEFAEIVSELEKLVFRFSLVMSHGAQGYANALSSIANDLYWSDIDEDEIHEIFNSKSDRYVGWQSKELGIKEAVERVKEKRDRIAPIDEVVSDFLSTPDVLDGNFTSGWGGVRKSEVVKYVMYEYERSLRGPSGLLSLAPYHEFRKNFQVEHLVPKNAEEGNKLHNHLQNRNRIGNLAVLSTEENQSKGNTSFESKYSEIYDNSSLKVLNDLDGPEFGVEDITNREEEELLEFIRERWG</sequence>
<accession>A0A8T4GTN0</accession>
<dbReference type="Pfam" id="PF07510">
    <property type="entry name" value="GmrSD_C"/>
    <property type="match status" value="1"/>
</dbReference>